<comment type="catalytic activity">
    <reaction evidence="10">
        <text>(R)-pantoate + NADP(+) = 2-dehydropantoate + NADPH + H(+)</text>
        <dbReference type="Rhea" id="RHEA:16233"/>
        <dbReference type="ChEBI" id="CHEBI:11561"/>
        <dbReference type="ChEBI" id="CHEBI:15378"/>
        <dbReference type="ChEBI" id="CHEBI:15980"/>
        <dbReference type="ChEBI" id="CHEBI:57783"/>
        <dbReference type="ChEBI" id="CHEBI:58349"/>
        <dbReference type="EC" id="1.1.1.169"/>
    </reaction>
</comment>
<evidence type="ECO:0000256" key="10">
    <source>
        <dbReference type="ARBA" id="ARBA00048793"/>
    </source>
</evidence>
<dbReference type="InterPro" id="IPR013328">
    <property type="entry name" value="6PGD_dom2"/>
</dbReference>
<comment type="function">
    <text evidence="1">Catalyzes the NADPH-dependent reduction of ketopantoate into pantoic acid.</text>
</comment>
<dbReference type="SUPFAM" id="SSF48179">
    <property type="entry name" value="6-phosphogluconate dehydrogenase C-terminal domain-like"/>
    <property type="match status" value="1"/>
</dbReference>
<evidence type="ECO:0000256" key="8">
    <source>
        <dbReference type="ARBA" id="ARBA00023002"/>
    </source>
</evidence>
<evidence type="ECO:0000256" key="1">
    <source>
        <dbReference type="ARBA" id="ARBA00002919"/>
    </source>
</evidence>
<evidence type="ECO:0000256" key="3">
    <source>
        <dbReference type="ARBA" id="ARBA00007870"/>
    </source>
</evidence>
<evidence type="ECO:0000256" key="9">
    <source>
        <dbReference type="ARBA" id="ARBA00032024"/>
    </source>
</evidence>
<evidence type="ECO:0000256" key="6">
    <source>
        <dbReference type="ARBA" id="ARBA00022655"/>
    </source>
</evidence>
<dbReference type="GO" id="GO:0008677">
    <property type="term" value="F:2-dehydropantoate 2-reductase activity"/>
    <property type="evidence" value="ECO:0007669"/>
    <property type="project" value="UniProtKB-EC"/>
</dbReference>
<keyword evidence="7" id="KW-0521">NADP</keyword>
<reference evidence="13 14" key="1">
    <citation type="submission" date="2017-03" db="EMBL/GenBank/DDBJ databases">
        <title>New species Polynucleobacter sp. MWH-EgelM1-30-B4.</title>
        <authorList>
            <person name="Hahn M.W."/>
        </authorList>
    </citation>
    <scope>NUCLEOTIDE SEQUENCE [LARGE SCALE GENOMIC DNA]</scope>
    <source>
        <strain evidence="13 14">MWH-EgelM1-30-B4</strain>
    </source>
</reference>
<name>A0A210RWL5_9BURK</name>
<dbReference type="InterPro" id="IPR013332">
    <property type="entry name" value="KPR_N"/>
</dbReference>
<dbReference type="Pfam" id="PF08546">
    <property type="entry name" value="ApbA_C"/>
    <property type="match status" value="1"/>
</dbReference>
<evidence type="ECO:0000259" key="12">
    <source>
        <dbReference type="Pfam" id="PF08546"/>
    </source>
</evidence>
<evidence type="ECO:0000313" key="14">
    <source>
        <dbReference type="Proteomes" id="UP000196880"/>
    </source>
</evidence>
<dbReference type="InterPro" id="IPR051402">
    <property type="entry name" value="KPR-Related"/>
</dbReference>
<protein>
    <recommendedName>
        <fullName evidence="5">2-dehydropantoate 2-reductase</fullName>
        <ecNumber evidence="4">1.1.1.169</ecNumber>
    </recommendedName>
    <alternativeName>
        <fullName evidence="9">Ketopantoate reductase</fullName>
    </alternativeName>
</protein>
<dbReference type="InterPro" id="IPR036291">
    <property type="entry name" value="NAD(P)-bd_dom_sf"/>
</dbReference>
<comment type="caution">
    <text evidence="13">The sequence shown here is derived from an EMBL/GenBank/DDBJ whole genome shotgun (WGS) entry which is preliminary data.</text>
</comment>
<keyword evidence="8" id="KW-0560">Oxidoreductase</keyword>
<sequence length="340" mass="37018">MKICVIGGGGAIGGYLAARLARAGNQVTVVARGKTLEAIHKNGITLFMEDEPRPIVARVTAVEKIRDAGTPDVVILAVKAHQIEPIVDDLASIVGPETVVIPMQNGIPWWYFQNLPGQFEDLPVETVDAGGQIMNKINPRNVIGCVVYPATYAESPGVIRHVEGNRFPLGELDGSQSERIQKISQVMADAGFKSPILEDIRSEIWLKLWGNMTFNPISALTHEHLEGICKNPLTKDLARCMMQEAQTIAEKLGVVFRVDIERRISGAEKVGKHKTSMLQDLEAGNSLEIDALLGSVIELGHITKTPMPCLSTVFALTKLLNTKVQTSQGRLALPELALEH</sequence>
<dbReference type="InterPro" id="IPR013752">
    <property type="entry name" value="KPA_reductase"/>
</dbReference>
<evidence type="ECO:0000256" key="2">
    <source>
        <dbReference type="ARBA" id="ARBA00004994"/>
    </source>
</evidence>
<dbReference type="PANTHER" id="PTHR21708">
    <property type="entry name" value="PROBABLE 2-DEHYDROPANTOATE 2-REDUCTASE"/>
    <property type="match status" value="1"/>
</dbReference>
<evidence type="ECO:0000256" key="7">
    <source>
        <dbReference type="ARBA" id="ARBA00022857"/>
    </source>
</evidence>
<dbReference type="RefSeq" id="WP_087909522.1">
    <property type="nucleotide sequence ID" value="NZ_NAIA01000003.1"/>
</dbReference>
<comment type="similarity">
    <text evidence="3">Belongs to the ketopantoate reductase family.</text>
</comment>
<dbReference type="FunFam" id="1.10.1040.10:FF:000017">
    <property type="entry name" value="2-dehydropantoate 2-reductase"/>
    <property type="match status" value="1"/>
</dbReference>
<dbReference type="Gene3D" id="1.10.1040.10">
    <property type="entry name" value="N-(1-d-carboxylethyl)-l-norvaline Dehydrogenase, domain 2"/>
    <property type="match status" value="1"/>
</dbReference>
<keyword evidence="14" id="KW-1185">Reference proteome</keyword>
<dbReference type="Pfam" id="PF02558">
    <property type="entry name" value="ApbA"/>
    <property type="match status" value="1"/>
</dbReference>
<evidence type="ECO:0000313" key="13">
    <source>
        <dbReference type="EMBL" id="OWF65330.1"/>
    </source>
</evidence>
<gene>
    <name evidence="13" type="ORF">B6A14_05885</name>
</gene>
<dbReference type="UniPathway" id="UPA00028">
    <property type="reaction ID" value="UER00004"/>
</dbReference>
<organism evidence="13 14">
    <name type="scientific">Polynucleobacter hirudinilacicola</name>
    <dbReference type="NCBI Taxonomy" id="1743166"/>
    <lineage>
        <taxon>Bacteria</taxon>
        <taxon>Pseudomonadati</taxon>
        <taxon>Pseudomonadota</taxon>
        <taxon>Betaproteobacteria</taxon>
        <taxon>Burkholderiales</taxon>
        <taxon>Burkholderiaceae</taxon>
        <taxon>Polynucleobacter</taxon>
    </lineage>
</organism>
<feature type="domain" description="Ketopantoate reductase N-terminal" evidence="11">
    <location>
        <begin position="6"/>
        <end position="173"/>
    </location>
</feature>
<dbReference type="GO" id="GO:0005737">
    <property type="term" value="C:cytoplasm"/>
    <property type="evidence" value="ECO:0007669"/>
    <property type="project" value="TreeGrafter"/>
</dbReference>
<dbReference type="NCBIfam" id="NF005089">
    <property type="entry name" value="PRK06522.1-4"/>
    <property type="match status" value="1"/>
</dbReference>
<evidence type="ECO:0000256" key="5">
    <source>
        <dbReference type="ARBA" id="ARBA00019465"/>
    </source>
</evidence>
<dbReference type="PANTHER" id="PTHR21708:SF45">
    <property type="entry name" value="2-DEHYDROPANTOATE 2-REDUCTASE"/>
    <property type="match status" value="1"/>
</dbReference>
<accession>A0A210RWL5</accession>
<comment type="pathway">
    <text evidence="2">Cofactor biosynthesis; (R)-pantothenate biosynthesis; (R)-pantoate from 3-methyl-2-oxobutanoate: step 2/2.</text>
</comment>
<feature type="domain" description="Ketopantoate reductase C-terminal" evidence="12">
    <location>
        <begin position="199"/>
        <end position="319"/>
    </location>
</feature>
<dbReference type="AlphaFoldDB" id="A0A210RWL5"/>
<dbReference type="Gene3D" id="3.40.50.720">
    <property type="entry name" value="NAD(P)-binding Rossmann-like Domain"/>
    <property type="match status" value="1"/>
</dbReference>
<dbReference type="GO" id="GO:0015940">
    <property type="term" value="P:pantothenate biosynthetic process"/>
    <property type="evidence" value="ECO:0007669"/>
    <property type="project" value="UniProtKB-UniPathway"/>
</dbReference>
<dbReference type="InterPro" id="IPR008927">
    <property type="entry name" value="6-PGluconate_DH-like_C_sf"/>
</dbReference>
<dbReference type="EMBL" id="NAIA01000003">
    <property type="protein sequence ID" value="OWF65330.1"/>
    <property type="molecule type" value="Genomic_DNA"/>
</dbReference>
<keyword evidence="6" id="KW-0566">Pantothenate biosynthesis</keyword>
<evidence type="ECO:0000259" key="11">
    <source>
        <dbReference type="Pfam" id="PF02558"/>
    </source>
</evidence>
<dbReference type="Proteomes" id="UP000196880">
    <property type="component" value="Unassembled WGS sequence"/>
</dbReference>
<proteinExistence type="inferred from homology"/>
<dbReference type="SUPFAM" id="SSF51735">
    <property type="entry name" value="NAD(P)-binding Rossmann-fold domains"/>
    <property type="match status" value="1"/>
</dbReference>
<evidence type="ECO:0000256" key="4">
    <source>
        <dbReference type="ARBA" id="ARBA00013014"/>
    </source>
</evidence>
<dbReference type="OrthoDB" id="9796561at2"/>
<dbReference type="EC" id="1.1.1.169" evidence="4"/>
<dbReference type="FunFam" id="3.40.50.720:FF:000307">
    <property type="entry name" value="2-dehydropantoate 2-reductase"/>
    <property type="match status" value="1"/>
</dbReference>